<dbReference type="EMBL" id="JACHCF010000004">
    <property type="protein sequence ID" value="MBB5621221.1"/>
    <property type="molecule type" value="Genomic_DNA"/>
</dbReference>
<evidence type="ECO:0000256" key="4">
    <source>
        <dbReference type="SAM" id="SignalP"/>
    </source>
</evidence>
<dbReference type="GO" id="GO:0016787">
    <property type="term" value="F:hydrolase activity"/>
    <property type="evidence" value="ECO:0007669"/>
    <property type="project" value="InterPro"/>
</dbReference>
<sequence>MKFRNLLFASCLSLAFASCSKNTTQDFSPSNPNPSNQSAANQATATVITEDFESGSKSSYATGDVTLTTGSWSLDDALIGSTSADIKAGTKSVRIRNNGILGMNFNVSSPTSVSVKHAVYGTDNASTWQLWVSGDNGGTYSQVGATITTSSSQLATATFAITKTGNLTFEIRKVSGGTARINIDDVSFSTGGGTPPTDPGTDPGTPGTPGNTADNNNLLLGNPSNAQPSINSTANYLMDQTYFIESYNRDKGTPNWVSWHISSADLGSASRSDNFRADINLPSGWYGVSNTSYSGSGFDRGHNCPSGDRTSNSTANSATFLMTNMIPQAPKNNQQTWANLENYVRSLVTAGNEVYVVMGSYGSGGTGSNGYQTTIDGGKVNVPSRVWKVIVVLPNGNNDLSRITTSTRVIAVDTPNDQSTVNADWKQYLTTVKSIETAAGINIMSNVSQSIQTVLENRTDSGV</sequence>
<evidence type="ECO:0000259" key="5">
    <source>
        <dbReference type="SMART" id="SM00477"/>
    </source>
</evidence>
<dbReference type="SMART" id="SM00477">
    <property type="entry name" value="NUC"/>
    <property type="match status" value="1"/>
</dbReference>
<dbReference type="GO" id="GO:0003676">
    <property type="term" value="F:nucleic acid binding"/>
    <property type="evidence" value="ECO:0007669"/>
    <property type="project" value="InterPro"/>
</dbReference>
<keyword evidence="4" id="KW-0732">Signal</keyword>
<accession>A0A7W8YSY5</accession>
<dbReference type="AlphaFoldDB" id="A0A7W8YSY5"/>
<evidence type="ECO:0000256" key="3">
    <source>
        <dbReference type="SAM" id="MobiDB-lite"/>
    </source>
</evidence>
<dbReference type="GO" id="GO:0046872">
    <property type="term" value="F:metal ion binding"/>
    <property type="evidence" value="ECO:0007669"/>
    <property type="project" value="UniProtKB-KW"/>
</dbReference>
<gene>
    <name evidence="7" type="ORF">HDE69_002274</name>
</gene>
<feature type="active site" description="Proton acceptor" evidence="1">
    <location>
        <position position="302"/>
    </location>
</feature>
<feature type="domain" description="ENPP1-3/EXOG-like endonuclease/phosphodiesterase" evidence="5">
    <location>
        <begin position="240"/>
        <end position="450"/>
    </location>
</feature>
<name>A0A7W8YSY5_9SPHI</name>
<dbReference type="PANTHER" id="PTHR13966">
    <property type="entry name" value="ENDONUCLEASE RELATED"/>
    <property type="match status" value="1"/>
</dbReference>
<dbReference type="InterPro" id="IPR044929">
    <property type="entry name" value="DNA/RNA_non-sp_Endonuclease_sf"/>
</dbReference>
<dbReference type="SUPFAM" id="SSF54060">
    <property type="entry name" value="His-Me finger endonucleases"/>
    <property type="match status" value="1"/>
</dbReference>
<keyword evidence="7" id="KW-0255">Endonuclease</keyword>
<comment type="caution">
    <text evidence="7">The sequence shown here is derived from an EMBL/GenBank/DDBJ whole genome shotgun (WGS) entry which is preliminary data.</text>
</comment>
<evidence type="ECO:0000313" key="8">
    <source>
        <dbReference type="Proteomes" id="UP000537718"/>
    </source>
</evidence>
<keyword evidence="7" id="KW-0378">Hydrolase</keyword>
<feature type="region of interest" description="Disordered" evidence="3">
    <location>
        <begin position="185"/>
        <end position="217"/>
    </location>
</feature>
<evidence type="ECO:0000313" key="7">
    <source>
        <dbReference type="EMBL" id="MBB5621221.1"/>
    </source>
</evidence>
<feature type="binding site" evidence="2">
    <location>
        <position position="333"/>
    </location>
    <ligand>
        <name>Mg(2+)</name>
        <dbReference type="ChEBI" id="CHEBI:18420"/>
        <note>catalytic</note>
    </ligand>
</feature>
<dbReference type="InterPro" id="IPR044925">
    <property type="entry name" value="His-Me_finger_sf"/>
</dbReference>
<dbReference type="Proteomes" id="UP000537718">
    <property type="component" value="Unassembled WGS sequence"/>
</dbReference>
<dbReference type="SMART" id="SM00892">
    <property type="entry name" value="Endonuclease_NS"/>
    <property type="match status" value="1"/>
</dbReference>
<organism evidence="7 8">
    <name type="scientific">Pedobacter cryoconitis</name>
    <dbReference type="NCBI Taxonomy" id="188932"/>
    <lineage>
        <taxon>Bacteria</taxon>
        <taxon>Pseudomonadati</taxon>
        <taxon>Bacteroidota</taxon>
        <taxon>Sphingobacteriia</taxon>
        <taxon>Sphingobacteriales</taxon>
        <taxon>Sphingobacteriaceae</taxon>
        <taxon>Pedobacter</taxon>
    </lineage>
</organism>
<dbReference type="Pfam" id="PF01223">
    <property type="entry name" value="Endonuclease_NS"/>
    <property type="match status" value="1"/>
</dbReference>
<keyword evidence="7" id="KW-0540">Nuclease</keyword>
<dbReference type="Gene3D" id="3.40.570.10">
    <property type="entry name" value="Extracellular Endonuclease, subunit A"/>
    <property type="match status" value="1"/>
</dbReference>
<dbReference type="PROSITE" id="PS51257">
    <property type="entry name" value="PROKAR_LIPOPROTEIN"/>
    <property type="match status" value="1"/>
</dbReference>
<dbReference type="RefSeq" id="WP_183867190.1">
    <property type="nucleotide sequence ID" value="NZ_JACHCF010000004.1"/>
</dbReference>
<reference evidence="7 8" key="1">
    <citation type="submission" date="2020-08" db="EMBL/GenBank/DDBJ databases">
        <title>Genomic Encyclopedia of Type Strains, Phase IV (KMG-V): Genome sequencing to study the core and pangenomes of soil and plant-associated prokaryotes.</title>
        <authorList>
            <person name="Whitman W."/>
        </authorList>
    </citation>
    <scope>NUCLEOTIDE SEQUENCE [LARGE SCALE GENOMIC DNA]</scope>
    <source>
        <strain evidence="7 8">MP7CTX6</strain>
    </source>
</reference>
<feature type="compositionally biased region" description="Low complexity" evidence="3">
    <location>
        <begin position="199"/>
        <end position="210"/>
    </location>
</feature>
<protein>
    <submittedName>
        <fullName evidence="7">Endonuclease G</fullName>
    </submittedName>
</protein>
<evidence type="ECO:0000259" key="6">
    <source>
        <dbReference type="SMART" id="SM00892"/>
    </source>
</evidence>
<proteinExistence type="predicted"/>
<dbReference type="InterPro" id="IPR001604">
    <property type="entry name" value="Endo_G_ENPP1-like_dom"/>
</dbReference>
<feature type="signal peptide" evidence="4">
    <location>
        <begin position="1"/>
        <end position="17"/>
    </location>
</feature>
<dbReference type="InterPro" id="IPR040255">
    <property type="entry name" value="Non-specific_endonuclease"/>
</dbReference>
<feature type="chain" id="PRO_5031000390" evidence="4">
    <location>
        <begin position="18"/>
        <end position="463"/>
    </location>
</feature>
<dbReference type="InterPro" id="IPR020821">
    <property type="entry name" value="ENPP1-3/EXOG-like_nuc-like"/>
</dbReference>
<dbReference type="GO" id="GO:0004519">
    <property type="term" value="F:endonuclease activity"/>
    <property type="evidence" value="ECO:0007669"/>
    <property type="project" value="UniProtKB-KW"/>
</dbReference>
<evidence type="ECO:0000256" key="1">
    <source>
        <dbReference type="PIRSR" id="PIRSR640255-1"/>
    </source>
</evidence>
<keyword evidence="2" id="KW-0479">Metal-binding</keyword>
<dbReference type="CDD" id="cd00091">
    <property type="entry name" value="NUC"/>
    <property type="match status" value="1"/>
</dbReference>
<feature type="domain" description="DNA/RNA non-specific endonuclease/pyrophosphatase/phosphodiesterase" evidence="6">
    <location>
        <begin position="239"/>
        <end position="450"/>
    </location>
</feature>
<evidence type="ECO:0000256" key="2">
    <source>
        <dbReference type="PIRSR" id="PIRSR640255-2"/>
    </source>
</evidence>
<dbReference type="PANTHER" id="PTHR13966:SF5">
    <property type="entry name" value="ENDONUCLEASE G, MITOCHONDRIAL"/>
    <property type="match status" value="1"/>
</dbReference>